<proteinExistence type="predicted"/>
<comment type="caution">
    <text evidence="1">The sequence shown here is derived from an EMBL/GenBank/DDBJ whole genome shotgun (WGS) entry which is preliminary data.</text>
</comment>
<reference evidence="1 2" key="1">
    <citation type="submission" date="2021-06" db="EMBL/GenBank/DDBJ databases">
        <authorList>
            <person name="Palmer J.M."/>
        </authorList>
    </citation>
    <scope>NUCLEOTIDE SEQUENCE [LARGE SCALE GENOMIC DNA]</scope>
    <source>
        <strain evidence="2">if_2019</strain>
        <tissue evidence="1">Muscle</tissue>
    </source>
</reference>
<gene>
    <name evidence="1" type="ORF">ILYODFUR_031532</name>
</gene>
<name>A0ABV0TZC2_9TELE</name>
<dbReference type="Proteomes" id="UP001482620">
    <property type="component" value="Unassembled WGS sequence"/>
</dbReference>
<dbReference type="EMBL" id="JAHRIQ010051253">
    <property type="protein sequence ID" value="MEQ2238277.1"/>
    <property type="molecule type" value="Genomic_DNA"/>
</dbReference>
<organism evidence="1 2">
    <name type="scientific">Ilyodon furcidens</name>
    <name type="common">goldbreast splitfin</name>
    <dbReference type="NCBI Taxonomy" id="33524"/>
    <lineage>
        <taxon>Eukaryota</taxon>
        <taxon>Metazoa</taxon>
        <taxon>Chordata</taxon>
        <taxon>Craniata</taxon>
        <taxon>Vertebrata</taxon>
        <taxon>Euteleostomi</taxon>
        <taxon>Actinopterygii</taxon>
        <taxon>Neopterygii</taxon>
        <taxon>Teleostei</taxon>
        <taxon>Neoteleostei</taxon>
        <taxon>Acanthomorphata</taxon>
        <taxon>Ovalentaria</taxon>
        <taxon>Atherinomorphae</taxon>
        <taxon>Cyprinodontiformes</taxon>
        <taxon>Goodeidae</taxon>
        <taxon>Ilyodon</taxon>
    </lineage>
</organism>
<keyword evidence="2" id="KW-1185">Reference proteome</keyword>
<protein>
    <submittedName>
        <fullName evidence="1">Uncharacterized protein</fullName>
    </submittedName>
</protein>
<sequence length="149" mass="16467">MSSGVTPALQKTWASAAGTACSALFCKVLWCYESHPVYYSDEPQGTCRSQCLYLGCAMVAVEDVGTCGYLPPAPWFFQYLSESSSTCISPQGPFSQFSILPFIPICDKASYCQVIRDRVVQFYLIQPISVMEQTQEHHAFGKGSLLNNH</sequence>
<evidence type="ECO:0000313" key="2">
    <source>
        <dbReference type="Proteomes" id="UP001482620"/>
    </source>
</evidence>
<evidence type="ECO:0000313" key="1">
    <source>
        <dbReference type="EMBL" id="MEQ2238277.1"/>
    </source>
</evidence>
<accession>A0ABV0TZC2</accession>